<evidence type="ECO:0000313" key="3">
    <source>
        <dbReference type="Proteomes" id="UP001079535"/>
    </source>
</evidence>
<evidence type="ECO:0000256" key="1">
    <source>
        <dbReference type="SAM" id="Coils"/>
    </source>
</evidence>
<accession>A0A9Q4EX84</accession>
<name>A0A9Q4EX84_MEDGN</name>
<evidence type="ECO:0000313" key="2">
    <source>
        <dbReference type="EMBL" id="MCZ0666636.1"/>
    </source>
</evidence>
<sequence>MDECKNKDMHIDRLVKENKRLTDKYSKDEEIQKMNQQLDNMREDLRRGFPITKIENERIKKWKNEHEEKVHGITKYSKKMRYGGAIGGSYTYKFTPTSIGVFGTVECSCGEHFDFSEL</sequence>
<keyword evidence="1" id="KW-0175">Coiled coil</keyword>
<protein>
    <submittedName>
        <fullName evidence="2">Uncharacterized protein</fullName>
    </submittedName>
</protein>
<proteinExistence type="predicted"/>
<gene>
    <name evidence="2" type="ORF">OZZ17_03675</name>
</gene>
<reference evidence="2" key="1">
    <citation type="submission" date="2022-11" db="EMBL/GenBank/DDBJ databases">
        <title>Temperate bacteriophages infecting mucin-degrading bacterium Ruminococcus gnavus from the human gut.</title>
        <authorList>
            <person name="Buttimer C."/>
        </authorList>
    </citation>
    <scope>NUCLEOTIDE SEQUENCE</scope>
    <source>
        <strain evidence="2">CCUG 49994</strain>
    </source>
</reference>
<feature type="coiled-coil region" evidence="1">
    <location>
        <begin position="11"/>
        <end position="44"/>
    </location>
</feature>
<dbReference type="Proteomes" id="UP001079535">
    <property type="component" value="Unassembled WGS sequence"/>
</dbReference>
<dbReference type="AlphaFoldDB" id="A0A9Q4EX84"/>
<dbReference type="RefSeq" id="WP_147658427.1">
    <property type="nucleotide sequence ID" value="NZ_CABKQB010000010.1"/>
</dbReference>
<dbReference type="EMBL" id="JAPRAY010000003">
    <property type="protein sequence ID" value="MCZ0666636.1"/>
    <property type="molecule type" value="Genomic_DNA"/>
</dbReference>
<comment type="caution">
    <text evidence="2">The sequence shown here is derived from an EMBL/GenBank/DDBJ whole genome shotgun (WGS) entry which is preliminary data.</text>
</comment>
<organism evidence="2 3">
    <name type="scientific">Mediterraneibacter gnavus</name>
    <name type="common">Ruminococcus gnavus</name>
    <dbReference type="NCBI Taxonomy" id="33038"/>
    <lineage>
        <taxon>Bacteria</taxon>
        <taxon>Bacillati</taxon>
        <taxon>Bacillota</taxon>
        <taxon>Clostridia</taxon>
        <taxon>Lachnospirales</taxon>
        <taxon>Lachnospiraceae</taxon>
        <taxon>Mediterraneibacter</taxon>
    </lineage>
</organism>